<accession>A0AAV5AE57</accession>
<name>A0AAV5AE57_9AGAM</name>
<dbReference type="AlphaFoldDB" id="A0AAV5AE57"/>
<evidence type="ECO:0000313" key="1">
    <source>
        <dbReference type="EMBL" id="GJJ12916.1"/>
    </source>
</evidence>
<protein>
    <submittedName>
        <fullName evidence="1">Uncharacterized protein</fullName>
    </submittedName>
</protein>
<dbReference type="EMBL" id="BPWL01000008">
    <property type="protein sequence ID" value="GJJ12916.1"/>
    <property type="molecule type" value="Genomic_DNA"/>
</dbReference>
<comment type="caution">
    <text evidence="1">The sequence shown here is derived from an EMBL/GenBank/DDBJ whole genome shotgun (WGS) entry which is preliminary data.</text>
</comment>
<reference evidence="1" key="1">
    <citation type="submission" date="2021-10" db="EMBL/GenBank/DDBJ databases">
        <title>De novo Genome Assembly of Clathrus columnatus (Basidiomycota, Fungi) Using Illumina and Nanopore Sequence Data.</title>
        <authorList>
            <person name="Ogiso-Tanaka E."/>
            <person name="Itagaki H."/>
            <person name="Hosoya T."/>
            <person name="Hosaka K."/>
        </authorList>
    </citation>
    <scope>NUCLEOTIDE SEQUENCE</scope>
    <source>
        <strain evidence="1">MO-923</strain>
    </source>
</reference>
<organism evidence="1 2">
    <name type="scientific">Clathrus columnatus</name>
    <dbReference type="NCBI Taxonomy" id="1419009"/>
    <lineage>
        <taxon>Eukaryota</taxon>
        <taxon>Fungi</taxon>
        <taxon>Dikarya</taxon>
        <taxon>Basidiomycota</taxon>
        <taxon>Agaricomycotina</taxon>
        <taxon>Agaricomycetes</taxon>
        <taxon>Phallomycetidae</taxon>
        <taxon>Phallales</taxon>
        <taxon>Clathraceae</taxon>
        <taxon>Clathrus</taxon>
    </lineage>
</organism>
<dbReference type="Proteomes" id="UP001050691">
    <property type="component" value="Unassembled WGS sequence"/>
</dbReference>
<proteinExistence type="predicted"/>
<gene>
    <name evidence="1" type="ORF">Clacol_007163</name>
</gene>
<sequence length="384" mass="43828">MDSDSDSDSSATAYWRGKQLREKIAAEYVDRIFTSDIVLQKVYNRSLSASDFEPVIQDCIRKFRVVSESIDLSENDRRDPFLYRLNAVKDSLKEHGLMEKSIYANVRFEKCEEDIVGGISSDTVLRPALLARVPSRETPKWEDVELCVEMDDSYTEMIVQGGVYVKCMTRARNQRFLAMIYYQPNTTRVSFGLFSAAWLCTTRTPYNISTEEGQRGFIADMAKIWSCTERWDAGYDTTIENGEVELGGYGKFTYAKRLHTSNSLGGRRTRVDRIVAVESTDESTSTGMFLHLLLSDPQLIYILYVSATTITTTGDGCRYDDLLESLINSNNNTFDFINNRMLEFLNAHYTQILRLCDGWRKPSPFLPPSPLLFFGHSRLVVKLA</sequence>
<keyword evidence="2" id="KW-1185">Reference proteome</keyword>
<evidence type="ECO:0000313" key="2">
    <source>
        <dbReference type="Proteomes" id="UP001050691"/>
    </source>
</evidence>